<proteinExistence type="predicted"/>
<evidence type="ECO:0000313" key="2">
    <source>
        <dbReference type="Proteomes" id="UP000026962"/>
    </source>
</evidence>
<dbReference type="AlphaFoldDB" id="A0A0E0LZC2"/>
<dbReference type="Gramene" id="OPUNC09G03480.1">
    <property type="protein sequence ID" value="OPUNC09G03480.1"/>
    <property type="gene ID" value="OPUNC09G03480"/>
</dbReference>
<evidence type="ECO:0000313" key="1">
    <source>
        <dbReference type="EnsemblPlants" id="OPUNC09G03480.1"/>
    </source>
</evidence>
<reference evidence="1" key="2">
    <citation type="submission" date="2018-05" db="EMBL/GenBank/DDBJ databases">
        <title>OpunRS2 (Oryza punctata Reference Sequence Version 2).</title>
        <authorList>
            <person name="Zhang J."/>
            <person name="Kudrna D."/>
            <person name="Lee S."/>
            <person name="Talag J."/>
            <person name="Welchert J."/>
            <person name="Wing R.A."/>
        </authorList>
    </citation>
    <scope>NUCLEOTIDE SEQUENCE [LARGE SCALE GENOMIC DNA]</scope>
</reference>
<dbReference type="Proteomes" id="UP000026962">
    <property type="component" value="Chromosome 9"/>
</dbReference>
<keyword evidence="2" id="KW-1185">Reference proteome</keyword>
<accession>A0A0E0LZC2</accession>
<protein>
    <submittedName>
        <fullName evidence="1">Uncharacterized protein</fullName>
    </submittedName>
</protein>
<dbReference type="EnsemblPlants" id="OPUNC09G03480.1">
    <property type="protein sequence ID" value="OPUNC09G03480.1"/>
    <property type="gene ID" value="OPUNC09G03480"/>
</dbReference>
<name>A0A0E0LZC2_ORYPU</name>
<organism evidence="1">
    <name type="scientific">Oryza punctata</name>
    <name type="common">Red rice</name>
    <dbReference type="NCBI Taxonomy" id="4537"/>
    <lineage>
        <taxon>Eukaryota</taxon>
        <taxon>Viridiplantae</taxon>
        <taxon>Streptophyta</taxon>
        <taxon>Embryophyta</taxon>
        <taxon>Tracheophyta</taxon>
        <taxon>Spermatophyta</taxon>
        <taxon>Magnoliopsida</taxon>
        <taxon>Liliopsida</taxon>
        <taxon>Poales</taxon>
        <taxon>Poaceae</taxon>
        <taxon>BOP clade</taxon>
        <taxon>Oryzoideae</taxon>
        <taxon>Oryzeae</taxon>
        <taxon>Oryzinae</taxon>
        <taxon>Oryza</taxon>
    </lineage>
</organism>
<sequence length="141" mass="15993">MRDLAEEYLLLRVTALLDGWSHSLTSGDAGTLGAYLGLVDTTGSNELAHGNELTELRPDSASCFRPSPPYARRKRWKRPKPLASWLGSESWFTEAEPEFGARNALRAPMSLSRSFPSELLHHSQPAQRHPPTLGRWWRWLR</sequence>
<reference evidence="1" key="1">
    <citation type="submission" date="2015-04" db="UniProtKB">
        <authorList>
            <consortium name="EnsemblPlants"/>
        </authorList>
    </citation>
    <scope>IDENTIFICATION</scope>
</reference>
<dbReference type="HOGENOM" id="CLU_1828464_0_0_1"/>